<name>U7V0T9_9MICC</name>
<protein>
    <submittedName>
        <fullName evidence="1">Uncharacterized protein</fullName>
    </submittedName>
</protein>
<dbReference type="EMBL" id="AXZG01000054">
    <property type="protein sequence ID" value="ERT65317.1"/>
    <property type="molecule type" value="Genomic_DNA"/>
</dbReference>
<gene>
    <name evidence="1" type="ORF">HMPREF0742_01985</name>
</gene>
<evidence type="ECO:0000313" key="2">
    <source>
        <dbReference type="Proteomes" id="UP000017174"/>
    </source>
</evidence>
<organism evidence="1 2">
    <name type="scientific">Rothia aeria F0184</name>
    <dbReference type="NCBI Taxonomy" id="888019"/>
    <lineage>
        <taxon>Bacteria</taxon>
        <taxon>Bacillati</taxon>
        <taxon>Actinomycetota</taxon>
        <taxon>Actinomycetes</taxon>
        <taxon>Micrococcales</taxon>
        <taxon>Micrococcaceae</taxon>
        <taxon>Rothia</taxon>
    </lineage>
</organism>
<sequence length="64" mass="7253">MHAPFIYCLLAGTSPHCRVSSVTPSTEKVFVFRSHINSLSIKTFLNRKTICWGYARRPLGWGVL</sequence>
<reference evidence="1 2" key="1">
    <citation type="submission" date="2013-08" db="EMBL/GenBank/DDBJ databases">
        <authorList>
            <person name="Weinstock G."/>
            <person name="Sodergren E."/>
            <person name="Wylie T."/>
            <person name="Fulton L."/>
            <person name="Fulton R."/>
            <person name="Fronick C."/>
            <person name="O'Laughlin M."/>
            <person name="Godfrey J."/>
            <person name="Miner T."/>
            <person name="Herter B."/>
            <person name="Appelbaum E."/>
            <person name="Cordes M."/>
            <person name="Lek S."/>
            <person name="Wollam A."/>
            <person name="Pepin K.H."/>
            <person name="Palsikar V.B."/>
            <person name="Mitreva M."/>
            <person name="Wilson R.K."/>
        </authorList>
    </citation>
    <scope>NUCLEOTIDE SEQUENCE [LARGE SCALE GENOMIC DNA]</scope>
    <source>
        <strain evidence="1 2">F0184</strain>
    </source>
</reference>
<accession>U7V0T9</accession>
<comment type="caution">
    <text evidence="1">The sequence shown here is derived from an EMBL/GenBank/DDBJ whole genome shotgun (WGS) entry which is preliminary data.</text>
</comment>
<dbReference type="Proteomes" id="UP000017174">
    <property type="component" value="Unassembled WGS sequence"/>
</dbReference>
<proteinExistence type="predicted"/>
<evidence type="ECO:0000313" key="1">
    <source>
        <dbReference type="EMBL" id="ERT65317.1"/>
    </source>
</evidence>
<dbReference type="AlphaFoldDB" id="U7V0T9"/>
<dbReference type="HOGENOM" id="CLU_2865054_0_0_11"/>